<evidence type="ECO:0000256" key="7">
    <source>
        <dbReference type="RuleBase" id="RU000612"/>
    </source>
</evidence>
<protein>
    <recommendedName>
        <fullName evidence="7">Glucose-6-phosphate isomerase</fullName>
        <ecNumber evidence="7">5.3.1.9</ecNumber>
    </recommendedName>
</protein>
<evidence type="ECO:0000313" key="8">
    <source>
        <dbReference type="EMBL" id="KXK26891.1"/>
    </source>
</evidence>
<dbReference type="GO" id="GO:0004347">
    <property type="term" value="F:glucose-6-phosphate isomerase activity"/>
    <property type="evidence" value="ECO:0007669"/>
    <property type="project" value="UniProtKB-EC"/>
</dbReference>
<evidence type="ECO:0000256" key="5">
    <source>
        <dbReference type="ARBA" id="ARBA00023235"/>
    </source>
</evidence>
<dbReference type="PANTHER" id="PTHR11469">
    <property type="entry name" value="GLUCOSE-6-PHOSPHATE ISOMERASE"/>
    <property type="match status" value="1"/>
</dbReference>
<dbReference type="CDD" id="cd05015">
    <property type="entry name" value="SIS_PGI_1"/>
    <property type="match status" value="1"/>
</dbReference>
<dbReference type="PATRIC" id="fig|1617426.3.peg.901"/>
<dbReference type="InterPro" id="IPR001672">
    <property type="entry name" value="G6P_Isomerase"/>
</dbReference>
<dbReference type="GO" id="GO:0005829">
    <property type="term" value="C:cytosol"/>
    <property type="evidence" value="ECO:0007669"/>
    <property type="project" value="TreeGrafter"/>
</dbReference>
<proteinExistence type="inferred from homology"/>
<dbReference type="AlphaFoldDB" id="A0A136LZ19"/>
<evidence type="ECO:0000256" key="6">
    <source>
        <dbReference type="ARBA" id="ARBA00029321"/>
    </source>
</evidence>
<dbReference type="Gene3D" id="3.40.50.10490">
    <property type="entry name" value="Glucose-6-phosphate isomerase like protein, domain 1"/>
    <property type="match status" value="2"/>
</dbReference>
<evidence type="ECO:0000256" key="4">
    <source>
        <dbReference type="ARBA" id="ARBA00023152"/>
    </source>
</evidence>
<accession>A0A136LZ19</accession>
<dbReference type="InterPro" id="IPR046348">
    <property type="entry name" value="SIS_dom_sf"/>
</dbReference>
<keyword evidence="3 7" id="KW-0312">Gluconeogenesis</keyword>
<comment type="caution">
    <text evidence="8">The sequence shown here is derived from an EMBL/GenBank/DDBJ whole genome shotgun (WGS) entry which is preliminary data.</text>
</comment>
<name>A0A136LZ19_9BACT</name>
<evidence type="ECO:0000256" key="1">
    <source>
        <dbReference type="ARBA" id="ARBA00004926"/>
    </source>
</evidence>
<dbReference type="InterPro" id="IPR018189">
    <property type="entry name" value="Phosphoglucose_isomerase_CS"/>
</dbReference>
<dbReference type="GO" id="GO:0097367">
    <property type="term" value="F:carbohydrate derivative binding"/>
    <property type="evidence" value="ECO:0007669"/>
    <property type="project" value="InterPro"/>
</dbReference>
<sequence>MSSDKLTFSYDAAGFGQSDMQSEADRIRPYIDHIADVAKTGDYGADEASVVLPADDDLMSTIGVAVDALVSEDLRWIVVIGIGGSNLGTMAVYEALRGKEYNMRAEAAPKMFFLDTTSSKRFELLRSIIAEEIEAPEQIVVNAISKSGGTTETIAALEAVMAELTAKFGKEVKDRVVLTTGKDSKFWNHGKKLGMQLLPIPDKVGGRYSVLSAVGLFPLMLAGIFTEDLRDGALAMRNRALGSDIAQNPALASAALTYLHLKAGRSISNSFFFNPEFEAVGKWYRQLMGESVGKQFDLDGNEVRTGITPIVAIGSTDLHSMAQLFYGGPDDKFTTLVYAPESKDLVRIPAEPMFPLVDGIAGKSFADVMDAIYGGVAASYKAGSLPFAEVHLPRVSPYHVGEYLQFKMLEMMYLAKLMNVNAFDQPNVEDYKVETKKLLEQ</sequence>
<dbReference type="EC" id="5.3.1.9" evidence="7"/>
<dbReference type="GO" id="GO:0006094">
    <property type="term" value="P:gluconeogenesis"/>
    <property type="evidence" value="ECO:0007669"/>
    <property type="project" value="UniProtKB-KW"/>
</dbReference>
<evidence type="ECO:0000256" key="3">
    <source>
        <dbReference type="ARBA" id="ARBA00022432"/>
    </source>
</evidence>
<dbReference type="EMBL" id="JYNZ01000003">
    <property type="protein sequence ID" value="KXK26891.1"/>
    <property type="molecule type" value="Genomic_DNA"/>
</dbReference>
<dbReference type="Proteomes" id="UP000070457">
    <property type="component" value="Unassembled WGS sequence"/>
</dbReference>
<dbReference type="Pfam" id="PF00342">
    <property type="entry name" value="PGI"/>
    <property type="match status" value="1"/>
</dbReference>
<dbReference type="GO" id="GO:0051156">
    <property type="term" value="P:glucose 6-phosphate metabolic process"/>
    <property type="evidence" value="ECO:0007669"/>
    <property type="project" value="TreeGrafter"/>
</dbReference>
<dbReference type="PANTHER" id="PTHR11469:SF1">
    <property type="entry name" value="GLUCOSE-6-PHOSPHATE ISOMERASE"/>
    <property type="match status" value="1"/>
</dbReference>
<dbReference type="UniPathway" id="UPA00109">
    <property type="reaction ID" value="UER00181"/>
</dbReference>
<organism evidence="8 9">
    <name type="scientific">candidate division WS6 bacterium OLB20</name>
    <dbReference type="NCBI Taxonomy" id="1617426"/>
    <lineage>
        <taxon>Bacteria</taxon>
        <taxon>Candidatus Dojkabacteria</taxon>
    </lineage>
</organism>
<dbReference type="STRING" id="1617426.TR69_WS6001000914"/>
<comment type="pathway">
    <text evidence="1 7">Carbohydrate degradation; glycolysis; D-glyceraldehyde 3-phosphate and glycerone phosphate from D-glucose: step 2/4.</text>
</comment>
<dbReference type="PRINTS" id="PR00662">
    <property type="entry name" value="G6PISOMERASE"/>
</dbReference>
<gene>
    <name evidence="8" type="primary">pgi</name>
    <name evidence="8" type="ORF">TR69_WS6001000914</name>
</gene>
<comment type="similarity">
    <text evidence="2 7">Belongs to the GPI family.</text>
</comment>
<keyword evidence="5 7" id="KW-0413">Isomerase</keyword>
<dbReference type="SUPFAM" id="SSF53697">
    <property type="entry name" value="SIS domain"/>
    <property type="match status" value="1"/>
</dbReference>
<keyword evidence="4 7" id="KW-0324">Glycolysis</keyword>
<evidence type="ECO:0000256" key="2">
    <source>
        <dbReference type="ARBA" id="ARBA00006604"/>
    </source>
</evidence>
<reference evidence="8 9" key="1">
    <citation type="submission" date="2015-02" db="EMBL/GenBank/DDBJ databases">
        <title>Improved understanding of the partial-nitritation anammox process through 23 genomes representing the majority of the microbial community.</title>
        <authorList>
            <person name="Speth D.R."/>
            <person name="In T Zandt M."/>
            <person name="Guerrero Cruz S."/>
            <person name="Jetten M.S."/>
            <person name="Dutilh B.E."/>
        </authorList>
    </citation>
    <scope>NUCLEOTIDE SEQUENCE [LARGE SCALE GENOMIC DNA]</scope>
    <source>
        <strain evidence="8">OLB20</strain>
    </source>
</reference>
<dbReference type="PROSITE" id="PS00765">
    <property type="entry name" value="P_GLUCOSE_ISOMERASE_1"/>
    <property type="match status" value="1"/>
</dbReference>
<evidence type="ECO:0000313" key="9">
    <source>
        <dbReference type="Proteomes" id="UP000070457"/>
    </source>
</evidence>
<dbReference type="PROSITE" id="PS51463">
    <property type="entry name" value="P_GLUCOSE_ISOMERASE_3"/>
    <property type="match status" value="1"/>
</dbReference>
<comment type="catalytic activity">
    <reaction evidence="6 7">
        <text>alpha-D-glucose 6-phosphate = beta-D-fructose 6-phosphate</text>
        <dbReference type="Rhea" id="RHEA:11816"/>
        <dbReference type="ChEBI" id="CHEBI:57634"/>
        <dbReference type="ChEBI" id="CHEBI:58225"/>
        <dbReference type="EC" id="5.3.1.9"/>
    </reaction>
</comment>
<dbReference type="GO" id="GO:0006096">
    <property type="term" value="P:glycolytic process"/>
    <property type="evidence" value="ECO:0007669"/>
    <property type="project" value="UniProtKB-UniPathway"/>
</dbReference>
<dbReference type="InterPro" id="IPR035476">
    <property type="entry name" value="SIS_PGI_1"/>
</dbReference>
<dbReference type="GO" id="GO:0048029">
    <property type="term" value="F:monosaccharide binding"/>
    <property type="evidence" value="ECO:0007669"/>
    <property type="project" value="TreeGrafter"/>
</dbReference>